<dbReference type="Proteomes" id="UP000249082">
    <property type="component" value="Unassembled WGS sequence"/>
</dbReference>
<dbReference type="EMBL" id="QFPX01000024">
    <property type="protein sequence ID" value="PZQ51847.1"/>
    <property type="molecule type" value="Genomic_DNA"/>
</dbReference>
<organism evidence="1 2">
    <name type="scientific">Novosphingobium pentaromativorans</name>
    <dbReference type="NCBI Taxonomy" id="205844"/>
    <lineage>
        <taxon>Bacteria</taxon>
        <taxon>Pseudomonadati</taxon>
        <taxon>Pseudomonadota</taxon>
        <taxon>Alphaproteobacteria</taxon>
        <taxon>Sphingomonadales</taxon>
        <taxon>Sphingomonadaceae</taxon>
        <taxon>Novosphingobium</taxon>
    </lineage>
</organism>
<accession>A0A2W5Q3H2</accession>
<evidence type="ECO:0000313" key="2">
    <source>
        <dbReference type="Proteomes" id="UP000249082"/>
    </source>
</evidence>
<proteinExistence type="predicted"/>
<sequence>MECGLRALYLLDAARDGRNELQRLITYDYLLVHSGDIEGGPPSLHPAVPYRGGEFLVKREALRDGLDLMFSRELIDKTHDASGIGYRANPLTAAFLALLKSEYAQNLEQRARWINAAFGGKSDRDLARYMEESIGRWGAEFDRIGAIEGLEL</sequence>
<name>A0A2W5Q3H2_9SPHN</name>
<gene>
    <name evidence="1" type="ORF">DI555_20670</name>
</gene>
<comment type="caution">
    <text evidence="1">The sequence shown here is derived from an EMBL/GenBank/DDBJ whole genome shotgun (WGS) entry which is preliminary data.</text>
</comment>
<evidence type="ECO:0008006" key="3">
    <source>
        <dbReference type="Google" id="ProtNLM"/>
    </source>
</evidence>
<reference evidence="1 2" key="1">
    <citation type="submission" date="2017-08" db="EMBL/GenBank/DDBJ databases">
        <title>Infants hospitalized years apart are colonized by the same room-sourced microbial strains.</title>
        <authorList>
            <person name="Brooks B."/>
            <person name="Olm M.R."/>
            <person name="Firek B.A."/>
            <person name="Baker R."/>
            <person name="Thomas B.C."/>
            <person name="Morowitz M.J."/>
            <person name="Banfield J.F."/>
        </authorList>
    </citation>
    <scope>NUCLEOTIDE SEQUENCE [LARGE SCALE GENOMIC DNA]</scope>
    <source>
        <strain evidence="1">S2_005_002_R2_33</strain>
    </source>
</reference>
<dbReference type="AlphaFoldDB" id="A0A2W5Q3H2"/>
<evidence type="ECO:0000313" key="1">
    <source>
        <dbReference type="EMBL" id="PZQ51847.1"/>
    </source>
</evidence>
<dbReference type="Pfam" id="PF20288">
    <property type="entry name" value="MC2"/>
    <property type="match status" value="1"/>
</dbReference>
<dbReference type="InterPro" id="IPR046904">
    <property type="entry name" value="ABC-3C_MC2"/>
</dbReference>
<protein>
    <recommendedName>
        <fullName evidence="3">Threonine transporter</fullName>
    </recommendedName>
</protein>